<protein>
    <recommendedName>
        <fullName evidence="1">KIB1-4 beta-propeller domain-containing protein</fullName>
    </recommendedName>
</protein>
<dbReference type="PANTHER" id="PTHR44259">
    <property type="entry name" value="OS07G0183000 PROTEIN-RELATED"/>
    <property type="match status" value="1"/>
</dbReference>
<dbReference type="Proteomes" id="UP000188268">
    <property type="component" value="Unassembled WGS sequence"/>
</dbReference>
<sequence>MSKEFREWAALPCDLLGDIVSETDVLIDDYIRAAAVCRSWQACLKQPKFPVCLMLTEDEDEDNNMRCFCTASEDKVMERELPELRWRRCWGTPFGWLVTFGLDLQIQLFNPLSRACVSLPPKPTLNPFHYDDGLGDPTPEGFRRFFLHKFAFSSSDPTSPDFVVMAIYTCRQALLGFAKPGDQAWTTIGDANDALACYDVTYFDGSFFAVCCDGVLVKCQDLDGPRPRFVEFAESPRYERDHLHSQNYIVDLNGHLCMILRMIGIFEDVKAEEIENDEAEEIENDECWNETVEFVIFKLDMQSRNWERMVSLGDRCLFLGNCCTFSVLATHYPGCTPNHIYYSDDDYLYYEKRGGYDTGIYNFDFDFDVDDEEEKRRLLLPQYEYEEESDGFRSKFCPPLWILPSSH</sequence>
<dbReference type="InterPro" id="IPR005174">
    <property type="entry name" value="KIB1-4_b-propeller"/>
</dbReference>
<dbReference type="OMA" id="WIVIASH"/>
<gene>
    <name evidence="2" type="ORF">CCACVL1_28366</name>
</gene>
<dbReference type="Gene3D" id="1.20.1280.50">
    <property type="match status" value="1"/>
</dbReference>
<dbReference type="AlphaFoldDB" id="A0A1R3G6T2"/>
<dbReference type="STRING" id="210143.A0A1R3G6T2"/>
<keyword evidence="3" id="KW-1185">Reference proteome</keyword>
<dbReference type="InterPro" id="IPR050942">
    <property type="entry name" value="F-box_BR-signaling"/>
</dbReference>
<evidence type="ECO:0000313" key="3">
    <source>
        <dbReference type="Proteomes" id="UP000188268"/>
    </source>
</evidence>
<evidence type="ECO:0000313" key="2">
    <source>
        <dbReference type="EMBL" id="OMO53766.1"/>
    </source>
</evidence>
<name>A0A1R3G6T2_COCAP</name>
<organism evidence="2 3">
    <name type="scientific">Corchorus capsularis</name>
    <name type="common">Jute</name>
    <dbReference type="NCBI Taxonomy" id="210143"/>
    <lineage>
        <taxon>Eukaryota</taxon>
        <taxon>Viridiplantae</taxon>
        <taxon>Streptophyta</taxon>
        <taxon>Embryophyta</taxon>
        <taxon>Tracheophyta</taxon>
        <taxon>Spermatophyta</taxon>
        <taxon>Magnoliopsida</taxon>
        <taxon>eudicotyledons</taxon>
        <taxon>Gunneridae</taxon>
        <taxon>Pentapetalae</taxon>
        <taxon>rosids</taxon>
        <taxon>malvids</taxon>
        <taxon>Malvales</taxon>
        <taxon>Malvaceae</taxon>
        <taxon>Grewioideae</taxon>
        <taxon>Apeibeae</taxon>
        <taxon>Corchorus</taxon>
    </lineage>
</organism>
<feature type="domain" description="KIB1-4 beta-propeller" evidence="1">
    <location>
        <begin position="70"/>
        <end position="362"/>
    </location>
</feature>
<comment type="caution">
    <text evidence="2">The sequence shown here is derived from an EMBL/GenBank/DDBJ whole genome shotgun (WGS) entry which is preliminary data.</text>
</comment>
<proteinExistence type="predicted"/>
<dbReference type="Pfam" id="PF03478">
    <property type="entry name" value="Beta-prop_KIB1-4"/>
    <property type="match status" value="1"/>
</dbReference>
<evidence type="ECO:0000259" key="1">
    <source>
        <dbReference type="Pfam" id="PF03478"/>
    </source>
</evidence>
<dbReference type="Gramene" id="OMO53766">
    <property type="protein sequence ID" value="OMO53766"/>
    <property type="gene ID" value="CCACVL1_28366"/>
</dbReference>
<reference evidence="2 3" key="1">
    <citation type="submission" date="2013-09" db="EMBL/GenBank/DDBJ databases">
        <title>Corchorus capsularis genome sequencing.</title>
        <authorList>
            <person name="Alam M."/>
            <person name="Haque M.S."/>
            <person name="Islam M.S."/>
            <person name="Emdad E.M."/>
            <person name="Islam M.M."/>
            <person name="Ahmed B."/>
            <person name="Halim A."/>
            <person name="Hossen Q.M.M."/>
            <person name="Hossain M.Z."/>
            <person name="Ahmed R."/>
            <person name="Khan M.M."/>
            <person name="Islam R."/>
            <person name="Rashid M.M."/>
            <person name="Khan S.A."/>
            <person name="Rahman M.S."/>
            <person name="Alam M."/>
        </authorList>
    </citation>
    <scope>NUCLEOTIDE SEQUENCE [LARGE SCALE GENOMIC DNA]</scope>
    <source>
        <strain evidence="3">cv. CVL-1</strain>
        <tissue evidence="2">Whole seedling</tissue>
    </source>
</reference>
<accession>A0A1R3G6T2</accession>
<dbReference type="OrthoDB" id="1271311at2759"/>
<dbReference type="EMBL" id="AWWV01015138">
    <property type="protein sequence ID" value="OMO53766.1"/>
    <property type="molecule type" value="Genomic_DNA"/>
</dbReference>
<dbReference type="PANTHER" id="PTHR44259:SF107">
    <property type="entry name" value="F-BOX PROTEIN SKIP23-LIKE"/>
    <property type="match status" value="1"/>
</dbReference>